<evidence type="ECO:0000256" key="3">
    <source>
        <dbReference type="PROSITE-ProRule" id="PRU00221"/>
    </source>
</evidence>
<reference evidence="4 5" key="1">
    <citation type="submission" date="2019-08" db="EMBL/GenBank/DDBJ databases">
        <authorList>
            <person name="Dhanesh K."/>
            <person name="Kumar G."/>
            <person name="Sasikala C."/>
            <person name="Venkata Ramana C."/>
        </authorList>
    </citation>
    <scope>NUCLEOTIDE SEQUENCE [LARGE SCALE GENOMIC DNA]</scope>
    <source>
        <strain evidence="4 5">JC645</strain>
    </source>
</reference>
<sequence>MPTERVPKGVTAERFRGAAALPMLVAVLATTLTLSARSAEGRQPPLTALVIAPDGRSVVAGSQDGIQVYSWPELQFQRTIATQAVNLQALAFSPRGDRLAIGGGLPAEQGLVEVISWPDGQRLRTFRKHEDSVMAVAWKDATTLASGGLDHRVFLWSLSATSETPPLRLAGHSRGVTSLCFIDHGKLLVTAGLDQSVRVWDTQDGSLRRTLAIHTQPVRALVPLTSPQGTLPLVVSASDDRTLRLWQPTIGRMVRLVKLDQPPLNVIGLREGATMAAACADGRVYFVDTATVRVIGSVPAIDGWPYAMAESPDDDALIIAGEDGQIRRVDLPVLE</sequence>
<protein>
    <submittedName>
        <fullName evidence="4">WD40 repeat domain-containing protein</fullName>
    </submittedName>
</protein>
<dbReference type="SMART" id="SM00320">
    <property type="entry name" value="WD40"/>
    <property type="match status" value="5"/>
</dbReference>
<dbReference type="InterPro" id="IPR019775">
    <property type="entry name" value="WD40_repeat_CS"/>
</dbReference>
<dbReference type="PRINTS" id="PR00320">
    <property type="entry name" value="GPROTEINBRPT"/>
</dbReference>
<comment type="caution">
    <text evidence="4">The sequence shown here is derived from an EMBL/GenBank/DDBJ whole genome shotgun (WGS) entry which is preliminary data.</text>
</comment>
<dbReference type="AlphaFoldDB" id="A0A5M6D244"/>
<dbReference type="RefSeq" id="WP_150078120.1">
    <property type="nucleotide sequence ID" value="NZ_VWOX01000011.1"/>
</dbReference>
<dbReference type="PANTHER" id="PTHR19879:SF9">
    <property type="entry name" value="TRANSCRIPTION INITIATION FACTOR TFIID SUBUNIT 5"/>
    <property type="match status" value="1"/>
</dbReference>
<dbReference type="InterPro" id="IPR015943">
    <property type="entry name" value="WD40/YVTN_repeat-like_dom_sf"/>
</dbReference>
<evidence type="ECO:0000313" key="4">
    <source>
        <dbReference type="EMBL" id="KAA5541076.1"/>
    </source>
</evidence>
<dbReference type="CDD" id="cd00200">
    <property type="entry name" value="WD40"/>
    <property type="match status" value="1"/>
</dbReference>
<evidence type="ECO:0000256" key="1">
    <source>
        <dbReference type="ARBA" id="ARBA00022574"/>
    </source>
</evidence>
<evidence type="ECO:0000256" key="2">
    <source>
        <dbReference type="ARBA" id="ARBA00022737"/>
    </source>
</evidence>
<dbReference type="PROSITE" id="PS50294">
    <property type="entry name" value="WD_REPEATS_REGION"/>
    <property type="match status" value="1"/>
</dbReference>
<dbReference type="InterPro" id="IPR020472">
    <property type="entry name" value="WD40_PAC1"/>
</dbReference>
<name>A0A5M6D244_9BACT</name>
<dbReference type="PROSITE" id="PS00678">
    <property type="entry name" value="WD_REPEATS_1"/>
    <property type="match status" value="1"/>
</dbReference>
<organism evidence="4 5">
    <name type="scientific">Roseiconus nitratireducens</name>
    <dbReference type="NCBI Taxonomy" id="2605748"/>
    <lineage>
        <taxon>Bacteria</taxon>
        <taxon>Pseudomonadati</taxon>
        <taxon>Planctomycetota</taxon>
        <taxon>Planctomycetia</taxon>
        <taxon>Pirellulales</taxon>
        <taxon>Pirellulaceae</taxon>
        <taxon>Roseiconus</taxon>
    </lineage>
</organism>
<dbReference type="InterPro" id="IPR036322">
    <property type="entry name" value="WD40_repeat_dom_sf"/>
</dbReference>
<dbReference type="InterPro" id="IPR001680">
    <property type="entry name" value="WD40_rpt"/>
</dbReference>
<dbReference type="PANTHER" id="PTHR19879">
    <property type="entry name" value="TRANSCRIPTION INITIATION FACTOR TFIID"/>
    <property type="match status" value="1"/>
</dbReference>
<dbReference type="EMBL" id="VWOX01000011">
    <property type="protein sequence ID" value="KAA5541076.1"/>
    <property type="molecule type" value="Genomic_DNA"/>
</dbReference>
<gene>
    <name evidence="4" type="ORF">FYK55_19475</name>
</gene>
<accession>A0A5M6D244</accession>
<proteinExistence type="predicted"/>
<evidence type="ECO:0000313" key="5">
    <source>
        <dbReference type="Proteomes" id="UP000324479"/>
    </source>
</evidence>
<dbReference type="Proteomes" id="UP000324479">
    <property type="component" value="Unassembled WGS sequence"/>
</dbReference>
<keyword evidence="1 3" id="KW-0853">WD repeat</keyword>
<keyword evidence="5" id="KW-1185">Reference proteome</keyword>
<dbReference type="Pfam" id="PF00400">
    <property type="entry name" value="WD40"/>
    <property type="match status" value="3"/>
</dbReference>
<feature type="repeat" description="WD" evidence="3">
    <location>
        <begin position="169"/>
        <end position="210"/>
    </location>
</feature>
<dbReference type="Gene3D" id="2.130.10.10">
    <property type="entry name" value="YVTN repeat-like/Quinoprotein amine dehydrogenase"/>
    <property type="match status" value="3"/>
</dbReference>
<feature type="repeat" description="WD" evidence="3">
    <location>
        <begin position="126"/>
        <end position="166"/>
    </location>
</feature>
<dbReference type="SUPFAM" id="SSF50978">
    <property type="entry name" value="WD40 repeat-like"/>
    <property type="match status" value="1"/>
</dbReference>
<keyword evidence="2" id="KW-0677">Repeat</keyword>
<dbReference type="PROSITE" id="PS50082">
    <property type="entry name" value="WD_REPEATS_2"/>
    <property type="match status" value="2"/>
</dbReference>